<dbReference type="KEGG" id="cter:A606_10765"/>
<dbReference type="InterPro" id="IPR013830">
    <property type="entry name" value="SGNH_hydro"/>
</dbReference>
<keyword evidence="7" id="KW-1185">Reference proteome</keyword>
<keyword evidence="4" id="KW-0812">Transmembrane</keyword>
<dbReference type="AlphaFoldDB" id="S4XF79"/>
<keyword evidence="4" id="KW-0472">Membrane</keyword>
<feature type="region of interest" description="Disordered" evidence="3">
    <location>
        <begin position="1"/>
        <end position="36"/>
    </location>
</feature>
<dbReference type="RefSeq" id="WP_020442141.1">
    <property type="nucleotide sequence ID" value="NC_021663.1"/>
</dbReference>
<feature type="active site" description="Nucleophile" evidence="1">
    <location>
        <position position="81"/>
    </location>
</feature>
<dbReference type="EMBL" id="CP003696">
    <property type="protein sequence ID" value="AGP31792.1"/>
    <property type="molecule type" value="Genomic_DNA"/>
</dbReference>
<dbReference type="GO" id="GO:0006629">
    <property type="term" value="P:lipid metabolic process"/>
    <property type="evidence" value="ECO:0007669"/>
    <property type="project" value="TreeGrafter"/>
</dbReference>
<dbReference type="PANTHER" id="PTHR37981">
    <property type="entry name" value="LIPASE 2"/>
    <property type="match status" value="1"/>
</dbReference>
<feature type="active site" evidence="1">
    <location>
        <position position="288"/>
    </location>
</feature>
<feature type="transmembrane region" description="Helical" evidence="4">
    <location>
        <begin position="37"/>
        <end position="61"/>
    </location>
</feature>
<sequence>MSTHSRSRSARTTRRSRHSSPPGDSRQHRSATSGPRLITRGLLVATGVGVISATGFALAAMSGASSEPSGPTGDVVVFGDSYYSSPDDAALTRPCAQSDQNWPRLAAAATGIPVHDWSCGGAISADLIARIAEAKDAGELGAATRTVFLSIGGNDFAHQSAVRGEAVDDLEGRRATVLDNVAAAVDAITAAAPDAKIVMSSYLPATVGPYVCRSAGANGGVSLPVYDQTLDTVEAYISETLSIAAEQNGASFVDIRSAADGNSTCSPVWQRYVSGEDDGAADVLMAWHPTQAGAQFMADQFIPEFA</sequence>
<dbReference type="STRING" id="1200352.A606_10765"/>
<dbReference type="Proteomes" id="UP000014809">
    <property type="component" value="Chromosome"/>
</dbReference>
<feature type="disulfide bond" evidence="2">
    <location>
        <begin position="95"/>
        <end position="119"/>
    </location>
</feature>
<feature type="compositionally biased region" description="Basic residues" evidence="3">
    <location>
        <begin position="1"/>
        <end position="18"/>
    </location>
</feature>
<proteinExistence type="predicted"/>
<dbReference type="SUPFAM" id="SSF52266">
    <property type="entry name" value="SGNH hydrolase"/>
    <property type="match status" value="1"/>
</dbReference>
<reference evidence="6 7" key="1">
    <citation type="submission" date="2012-06" db="EMBL/GenBank/DDBJ databases">
        <title>Complete genome sequence of Corynebacterium terpenotabidum Y-11 (=DSM 44721).</title>
        <authorList>
            <person name="Ruckert C."/>
            <person name="Albersmeier A."/>
            <person name="Al-Dilaimi A."/>
            <person name="Szczepanowski R."/>
            <person name="Kalinowski J."/>
        </authorList>
    </citation>
    <scope>NUCLEOTIDE SEQUENCE [LARGE SCALE GENOMIC DNA]</scope>
    <source>
        <strain evidence="6 7">Y-11</strain>
    </source>
</reference>
<accession>S4XF79</accession>
<dbReference type="Pfam" id="PF13472">
    <property type="entry name" value="Lipase_GDSL_2"/>
    <property type="match status" value="1"/>
</dbReference>
<evidence type="ECO:0000313" key="7">
    <source>
        <dbReference type="Proteomes" id="UP000014809"/>
    </source>
</evidence>
<evidence type="ECO:0000256" key="1">
    <source>
        <dbReference type="PIRSR" id="PIRSR637460-1"/>
    </source>
</evidence>
<dbReference type="PATRIC" id="fig|1200352.3.peg.2198"/>
<dbReference type="HOGENOM" id="CLU_038449_2_0_11"/>
<gene>
    <name evidence="6" type="ORF">A606_10765</name>
</gene>
<evidence type="ECO:0000313" key="6">
    <source>
        <dbReference type="EMBL" id="AGP31792.1"/>
    </source>
</evidence>
<name>S4XF79_9CORY</name>
<evidence type="ECO:0000256" key="3">
    <source>
        <dbReference type="SAM" id="MobiDB-lite"/>
    </source>
</evidence>
<evidence type="ECO:0000256" key="4">
    <source>
        <dbReference type="SAM" id="Phobius"/>
    </source>
</evidence>
<keyword evidence="2" id="KW-1015">Disulfide bond</keyword>
<dbReference type="InterPro" id="IPR036514">
    <property type="entry name" value="SGNH_hydro_sf"/>
</dbReference>
<dbReference type="PANTHER" id="PTHR37981:SF1">
    <property type="entry name" value="SGNH HYDROLASE-TYPE ESTERASE DOMAIN-CONTAINING PROTEIN"/>
    <property type="match status" value="1"/>
</dbReference>
<dbReference type="Gene3D" id="3.40.50.1110">
    <property type="entry name" value="SGNH hydrolase"/>
    <property type="match status" value="1"/>
</dbReference>
<evidence type="ECO:0000256" key="2">
    <source>
        <dbReference type="PIRSR" id="PIRSR637460-2"/>
    </source>
</evidence>
<dbReference type="GO" id="GO:0016788">
    <property type="term" value="F:hydrolase activity, acting on ester bonds"/>
    <property type="evidence" value="ECO:0007669"/>
    <property type="project" value="InterPro"/>
</dbReference>
<dbReference type="InterPro" id="IPR037460">
    <property type="entry name" value="SEST-like"/>
</dbReference>
<dbReference type="eggNOG" id="COG2755">
    <property type="taxonomic scope" value="Bacteria"/>
</dbReference>
<evidence type="ECO:0000259" key="5">
    <source>
        <dbReference type="Pfam" id="PF13472"/>
    </source>
</evidence>
<feature type="domain" description="SGNH hydrolase-type esterase" evidence="5">
    <location>
        <begin position="77"/>
        <end position="295"/>
    </location>
</feature>
<keyword evidence="4" id="KW-1133">Transmembrane helix</keyword>
<organism evidence="6 7">
    <name type="scientific">Corynebacterium terpenotabidum Y-11</name>
    <dbReference type="NCBI Taxonomy" id="1200352"/>
    <lineage>
        <taxon>Bacteria</taxon>
        <taxon>Bacillati</taxon>
        <taxon>Actinomycetota</taxon>
        <taxon>Actinomycetes</taxon>
        <taxon>Mycobacteriales</taxon>
        <taxon>Corynebacteriaceae</taxon>
        <taxon>Corynebacterium</taxon>
    </lineage>
</organism>
<feature type="disulfide bond" evidence="2">
    <location>
        <begin position="212"/>
        <end position="265"/>
    </location>
</feature>
<protein>
    <submittedName>
        <fullName evidence="6">Secreted esterase</fullName>
    </submittedName>
</protein>